<dbReference type="FunFam" id="3.90.70.10:FF:000114">
    <property type="entry name" value="Calpain a"/>
    <property type="match status" value="1"/>
</dbReference>
<keyword evidence="2 6" id="KW-0645">Protease</keyword>
<dbReference type="SUPFAM" id="SSF49562">
    <property type="entry name" value="C2 domain (Calcium/lipid-binding domain, CaLB)"/>
    <property type="match status" value="1"/>
</dbReference>
<dbReference type="Pfam" id="PF01067">
    <property type="entry name" value="Calpain_III"/>
    <property type="match status" value="1"/>
</dbReference>
<dbReference type="GO" id="GO:0006508">
    <property type="term" value="P:proteolysis"/>
    <property type="evidence" value="ECO:0007669"/>
    <property type="project" value="UniProtKB-KW"/>
</dbReference>
<dbReference type="SUPFAM" id="SSF54001">
    <property type="entry name" value="Cysteine proteinases"/>
    <property type="match status" value="1"/>
</dbReference>
<protein>
    <submittedName>
        <fullName evidence="10">Calpain-5</fullName>
    </submittedName>
</protein>
<dbReference type="InterPro" id="IPR022684">
    <property type="entry name" value="Calpain_cysteine_protease"/>
</dbReference>
<dbReference type="SMART" id="SM00720">
    <property type="entry name" value="calpain_III"/>
    <property type="match status" value="1"/>
</dbReference>
<evidence type="ECO:0000256" key="7">
    <source>
        <dbReference type="SAM" id="MobiDB-lite"/>
    </source>
</evidence>
<evidence type="ECO:0000259" key="9">
    <source>
        <dbReference type="PROSITE" id="PS50203"/>
    </source>
</evidence>
<dbReference type="InterPro" id="IPR000169">
    <property type="entry name" value="Pept_cys_AS"/>
</dbReference>
<dbReference type="PROSITE" id="PS00139">
    <property type="entry name" value="THIOL_PROTEASE_CYS"/>
    <property type="match status" value="1"/>
</dbReference>
<feature type="region of interest" description="Disordered" evidence="7">
    <location>
        <begin position="93"/>
        <end position="112"/>
    </location>
</feature>
<dbReference type="SMART" id="SM00230">
    <property type="entry name" value="CysPc"/>
    <property type="match status" value="1"/>
</dbReference>
<dbReference type="EMBL" id="MTYJ01000308">
    <property type="protein sequence ID" value="OWA53216.1"/>
    <property type="molecule type" value="Genomic_DNA"/>
</dbReference>
<comment type="caution">
    <text evidence="10">The sequence shown here is derived from an EMBL/GenBank/DDBJ whole genome shotgun (WGS) entry which is preliminary data.</text>
</comment>
<proteinExistence type="inferred from homology"/>
<dbReference type="GO" id="GO:0005737">
    <property type="term" value="C:cytoplasm"/>
    <property type="evidence" value="ECO:0007669"/>
    <property type="project" value="TreeGrafter"/>
</dbReference>
<dbReference type="CDD" id="cd00044">
    <property type="entry name" value="CysPc"/>
    <property type="match status" value="1"/>
</dbReference>
<evidence type="ECO:0000256" key="3">
    <source>
        <dbReference type="ARBA" id="ARBA00022801"/>
    </source>
</evidence>
<evidence type="ECO:0000256" key="1">
    <source>
        <dbReference type="ARBA" id="ARBA00007623"/>
    </source>
</evidence>
<dbReference type="PRINTS" id="PR00704">
    <property type="entry name" value="CALPAIN"/>
</dbReference>
<feature type="active site" evidence="5 6">
    <location>
        <position position="292"/>
    </location>
</feature>
<dbReference type="CDD" id="cd00214">
    <property type="entry name" value="Calpain_III"/>
    <property type="match status" value="1"/>
</dbReference>
<comment type="similarity">
    <text evidence="1">Belongs to the peptidase C2 family.</text>
</comment>
<evidence type="ECO:0000313" key="10">
    <source>
        <dbReference type="EMBL" id="OWA53216.1"/>
    </source>
</evidence>
<accession>A0A9X6NMM7</accession>
<name>A0A9X6NMM7_HYPEX</name>
<evidence type="ECO:0000256" key="4">
    <source>
        <dbReference type="ARBA" id="ARBA00022807"/>
    </source>
</evidence>
<dbReference type="InterPro" id="IPR033883">
    <property type="entry name" value="C2_III"/>
</dbReference>
<dbReference type="InterPro" id="IPR038765">
    <property type="entry name" value="Papain-like_cys_pep_sf"/>
</dbReference>
<dbReference type="InterPro" id="IPR001300">
    <property type="entry name" value="Peptidase_C2_calpain_cat"/>
</dbReference>
<evidence type="ECO:0000256" key="5">
    <source>
        <dbReference type="PIRSR" id="PIRSR622684-1"/>
    </source>
</evidence>
<reference evidence="11" key="1">
    <citation type="submission" date="2017-01" db="EMBL/GenBank/DDBJ databases">
        <title>Comparative genomics of anhydrobiosis in the tardigrade Hypsibius dujardini.</title>
        <authorList>
            <person name="Yoshida Y."/>
            <person name="Koutsovoulos G."/>
            <person name="Laetsch D."/>
            <person name="Stevens L."/>
            <person name="Kumar S."/>
            <person name="Horikawa D."/>
            <person name="Ishino K."/>
            <person name="Komine S."/>
            <person name="Tomita M."/>
            <person name="Blaxter M."/>
            <person name="Arakawa K."/>
        </authorList>
    </citation>
    <scope>NUCLEOTIDE SEQUENCE [LARGE SCALE GENOMIC DNA]</scope>
    <source>
        <strain evidence="11">Z151</strain>
    </source>
</reference>
<dbReference type="GO" id="GO:0004198">
    <property type="term" value="F:calcium-dependent cysteine-type endopeptidase activity"/>
    <property type="evidence" value="ECO:0007669"/>
    <property type="project" value="InterPro"/>
</dbReference>
<feature type="active site" evidence="5 6">
    <location>
        <position position="123"/>
    </location>
</feature>
<dbReference type="Proteomes" id="UP000192578">
    <property type="component" value="Unassembled WGS sequence"/>
</dbReference>
<dbReference type="OrthoDB" id="424753at2759"/>
<dbReference type="InterPro" id="IPR035892">
    <property type="entry name" value="C2_domain_sf"/>
</dbReference>
<dbReference type="InterPro" id="IPR022683">
    <property type="entry name" value="Calpain_III"/>
</dbReference>
<dbReference type="PANTHER" id="PTHR10183">
    <property type="entry name" value="CALPAIN"/>
    <property type="match status" value="1"/>
</dbReference>
<dbReference type="Pfam" id="PF00648">
    <property type="entry name" value="Peptidase_C2"/>
    <property type="match status" value="1"/>
</dbReference>
<dbReference type="Gene3D" id="2.60.120.380">
    <property type="match status" value="1"/>
</dbReference>
<evidence type="ECO:0000313" key="11">
    <source>
        <dbReference type="Proteomes" id="UP000192578"/>
    </source>
</evidence>
<dbReference type="InterPro" id="IPR036213">
    <property type="entry name" value="Calpain_III_sf"/>
</dbReference>
<keyword evidence="3 6" id="KW-0378">Hydrolase</keyword>
<dbReference type="Gene3D" id="3.90.70.10">
    <property type="entry name" value="Cysteine proteinases"/>
    <property type="match status" value="1"/>
</dbReference>
<dbReference type="InterPro" id="IPR000008">
    <property type="entry name" value="C2_dom"/>
</dbReference>
<dbReference type="SUPFAM" id="SSF49758">
    <property type="entry name" value="Calpain large subunit, middle domain (domain III)"/>
    <property type="match status" value="1"/>
</dbReference>
<feature type="domain" description="C2" evidence="8">
    <location>
        <begin position="548"/>
        <end position="664"/>
    </location>
</feature>
<dbReference type="PROSITE" id="PS50004">
    <property type="entry name" value="C2"/>
    <property type="match status" value="1"/>
</dbReference>
<gene>
    <name evidence="10" type="ORF">BV898_17649</name>
</gene>
<dbReference type="SMART" id="SM00239">
    <property type="entry name" value="C2"/>
    <property type="match status" value="1"/>
</dbReference>
<dbReference type="AlphaFoldDB" id="A0A9X6NMM7"/>
<dbReference type="Pfam" id="PF00168">
    <property type="entry name" value="C2"/>
    <property type="match status" value="1"/>
</dbReference>
<evidence type="ECO:0000259" key="8">
    <source>
        <dbReference type="PROSITE" id="PS50004"/>
    </source>
</evidence>
<dbReference type="InterPro" id="IPR022682">
    <property type="entry name" value="Calpain_domain_III"/>
</dbReference>
<dbReference type="PANTHER" id="PTHR10183:SF379">
    <property type="entry name" value="CALPAIN-5"/>
    <property type="match status" value="1"/>
</dbReference>
<evidence type="ECO:0000256" key="6">
    <source>
        <dbReference type="PROSITE-ProRule" id="PRU00239"/>
    </source>
</evidence>
<organism evidence="10 11">
    <name type="scientific">Hypsibius exemplaris</name>
    <name type="common">Freshwater tardigrade</name>
    <dbReference type="NCBI Taxonomy" id="2072580"/>
    <lineage>
        <taxon>Eukaryota</taxon>
        <taxon>Metazoa</taxon>
        <taxon>Ecdysozoa</taxon>
        <taxon>Tardigrada</taxon>
        <taxon>Eutardigrada</taxon>
        <taxon>Parachela</taxon>
        <taxon>Hypsibioidea</taxon>
        <taxon>Hypsibiidae</taxon>
        <taxon>Hypsibius</taxon>
    </lineage>
</organism>
<keyword evidence="11" id="KW-1185">Reference proteome</keyword>
<feature type="active site" evidence="5 6">
    <location>
        <position position="329"/>
    </location>
</feature>
<keyword evidence="4 6" id="KW-0788">Thiol protease</keyword>
<evidence type="ECO:0000256" key="2">
    <source>
        <dbReference type="ARBA" id="ARBA00022670"/>
    </source>
</evidence>
<feature type="domain" description="Calpain catalytic" evidence="9">
    <location>
        <begin position="56"/>
        <end position="388"/>
    </location>
</feature>
<dbReference type="PROSITE" id="PS50203">
    <property type="entry name" value="CALPAIN_CAT"/>
    <property type="match status" value="1"/>
</dbReference>
<sequence length="689" mass="76087">MPMDFLNKLGIRPPALNVRTLTGMGRDLGLINQQGATHRNQNYAGLKAACLQSGTLFEDDQFPCQATSLFYTNTHDIPLNAVRWLRPKEINPNGRLVRTGGTSPDGKDSQLGRDVSQGQIGNCWFVAACAVLAEFPKLWKHVIPDFKEQELDGGTGKGYAGIFHFKFWVFGEWLDVVIDDRLPTVNGQLIFCKSKAGDEFWGPLLEKAYAKLNGCYEALDGGNLTDALIDFTGGAAETSELSDVRRNPEKQTQLYNLLATELKFNGLICAAIAIQSKAEMEAVQQNGLVKGHAYGVTNIKTIQNNDVPALLSFLGMGNNTAVRLIRVRNPWGKKEWTGRFSDGSGEWNQISQAKRQELGLVFEDDGEFWMAFDDFCEHFSSVSVCRVIYNSFIGTILSGGAKNWSEGVFKGAWSRPDKVGGCVNNRDSFFQNPQYRFDVLTDDEQVMVALSQPDNRSLRAHGGAKYLAIGFYIMRIEINRKTRVRIFKDKAGSSAYTDSRTVTLRTTLKPGRYCVIPTTFEPNQEGQFLLRVFTSNDCKAGELEADVPKKKILGGLMSGGSIDAEFLTTVCVRQVNGLSESLKRTLPDPFVQIECEGKTAKTPVIPNSVDAVFNETALFYRKNLNSPIKIQVFNHNLIKDTILGECTVDGSQLTNGQTLQHQCPLKASNGSPAGILIVDVATYNDLTAV</sequence>
<dbReference type="Gene3D" id="2.60.40.150">
    <property type="entry name" value="C2 domain"/>
    <property type="match status" value="1"/>
</dbReference>
<dbReference type="FunFam" id="2.60.120.380:FF:000003">
    <property type="entry name" value="Calpain 5"/>
    <property type="match status" value="1"/>
</dbReference>